<feature type="domain" description="BRCT" evidence="5">
    <location>
        <begin position="1714"/>
        <end position="1817"/>
    </location>
</feature>
<feature type="compositionally biased region" description="Low complexity" evidence="4">
    <location>
        <begin position="257"/>
        <end position="266"/>
    </location>
</feature>
<feature type="compositionally biased region" description="Polar residues" evidence="4">
    <location>
        <begin position="189"/>
        <end position="204"/>
    </location>
</feature>
<feature type="compositionally biased region" description="Basic and acidic residues" evidence="4">
    <location>
        <begin position="1230"/>
        <end position="1242"/>
    </location>
</feature>
<feature type="region of interest" description="Disordered" evidence="4">
    <location>
        <begin position="75"/>
        <end position="483"/>
    </location>
</feature>
<feature type="compositionally biased region" description="Low complexity" evidence="4">
    <location>
        <begin position="205"/>
        <end position="223"/>
    </location>
</feature>
<feature type="compositionally biased region" description="Low complexity" evidence="4">
    <location>
        <begin position="155"/>
        <end position="165"/>
    </location>
</feature>
<dbReference type="HOGENOM" id="CLU_237633_0_0_1"/>
<dbReference type="CDD" id="cd17745">
    <property type="entry name" value="BRCT_p53bp1_rpt1"/>
    <property type="match status" value="1"/>
</dbReference>
<dbReference type="Pfam" id="PF18428">
    <property type="entry name" value="BRCT_3"/>
    <property type="match status" value="1"/>
</dbReference>
<dbReference type="FunFam" id="3.40.50.10190:FF:000005">
    <property type="entry name" value="Tumor suppressor p53-binding protein 1"/>
    <property type="match status" value="1"/>
</dbReference>
<feature type="compositionally biased region" description="Polar residues" evidence="4">
    <location>
        <begin position="518"/>
        <end position="543"/>
    </location>
</feature>
<feature type="region of interest" description="Disordered" evidence="4">
    <location>
        <begin position="1082"/>
        <end position="1159"/>
    </location>
</feature>
<feature type="compositionally biased region" description="Acidic residues" evidence="4">
    <location>
        <begin position="136"/>
        <end position="150"/>
    </location>
</feature>
<feature type="compositionally biased region" description="Low complexity" evidence="4">
    <location>
        <begin position="934"/>
        <end position="945"/>
    </location>
</feature>
<feature type="compositionally biased region" description="Basic and acidic residues" evidence="4">
    <location>
        <begin position="397"/>
        <end position="407"/>
    </location>
</feature>
<feature type="compositionally biased region" description="Polar residues" evidence="4">
    <location>
        <begin position="1505"/>
        <end position="1518"/>
    </location>
</feature>
<keyword evidence="3" id="KW-0539">Nucleus</keyword>
<evidence type="ECO:0000256" key="1">
    <source>
        <dbReference type="ARBA" id="ARBA00004123"/>
    </source>
</evidence>
<dbReference type="FunFam" id="2.30.30.30:FF:000019">
    <property type="entry name" value="Tumor suppressor p53-binding protein 1"/>
    <property type="match status" value="1"/>
</dbReference>
<keyword evidence="7" id="KW-1185">Reference proteome</keyword>
<evidence type="ECO:0000256" key="2">
    <source>
        <dbReference type="ARBA" id="ARBA00022763"/>
    </source>
</evidence>
<dbReference type="InterPro" id="IPR047250">
    <property type="entry name" value="BRCT_p53bp1-like_rpt2"/>
</dbReference>
<dbReference type="SMART" id="SM00292">
    <property type="entry name" value="BRCT"/>
    <property type="match status" value="2"/>
</dbReference>
<feature type="compositionally biased region" description="Polar residues" evidence="4">
    <location>
        <begin position="739"/>
        <end position="750"/>
    </location>
</feature>
<feature type="compositionally biased region" description="Basic and acidic residues" evidence="4">
    <location>
        <begin position="912"/>
        <end position="923"/>
    </location>
</feature>
<reference evidence="6 7" key="1">
    <citation type="journal article" date="2007" name="Science">
        <title>Sea anemone genome reveals ancestral eumetazoan gene repertoire and genomic organization.</title>
        <authorList>
            <person name="Putnam N.H."/>
            <person name="Srivastava M."/>
            <person name="Hellsten U."/>
            <person name="Dirks B."/>
            <person name="Chapman J."/>
            <person name="Salamov A."/>
            <person name="Terry A."/>
            <person name="Shapiro H."/>
            <person name="Lindquist E."/>
            <person name="Kapitonov V.V."/>
            <person name="Jurka J."/>
            <person name="Genikhovich G."/>
            <person name="Grigoriev I.V."/>
            <person name="Lucas S.M."/>
            <person name="Steele R.E."/>
            <person name="Finnerty J.R."/>
            <person name="Technau U."/>
            <person name="Martindale M.Q."/>
            <person name="Rokhsar D.S."/>
        </authorList>
    </citation>
    <scope>NUCLEOTIDE SEQUENCE [LARGE SCALE GENOMIC DNA]</scope>
    <source>
        <strain evidence="7">CH2 X CH6</strain>
    </source>
</reference>
<dbReference type="InterPro" id="IPR047252">
    <property type="entry name" value="TP53BP1-like"/>
</dbReference>
<dbReference type="Proteomes" id="UP000001593">
    <property type="component" value="Unassembled WGS sequence"/>
</dbReference>
<feature type="compositionally biased region" description="Polar residues" evidence="4">
    <location>
        <begin position="1023"/>
        <end position="1064"/>
    </location>
</feature>
<feature type="compositionally biased region" description="Low complexity" evidence="4">
    <location>
        <begin position="624"/>
        <end position="639"/>
    </location>
</feature>
<feature type="domain" description="BRCT" evidence="5">
    <location>
        <begin position="1588"/>
        <end position="1696"/>
    </location>
</feature>
<feature type="compositionally biased region" description="Polar residues" evidence="4">
    <location>
        <begin position="686"/>
        <end position="695"/>
    </location>
</feature>
<feature type="compositionally biased region" description="Basic and acidic residues" evidence="4">
    <location>
        <begin position="1466"/>
        <end position="1476"/>
    </location>
</feature>
<feature type="compositionally biased region" description="Basic and acidic residues" evidence="4">
    <location>
        <begin position="700"/>
        <end position="716"/>
    </location>
</feature>
<dbReference type="InterPro" id="IPR001357">
    <property type="entry name" value="BRCT_dom"/>
</dbReference>
<dbReference type="OMA" id="GHPKYDY"/>
<dbReference type="CDD" id="cd17724">
    <property type="entry name" value="BRCT_p53bp1_rpt2"/>
    <property type="match status" value="1"/>
</dbReference>
<feature type="compositionally biased region" description="Basic residues" evidence="4">
    <location>
        <begin position="1569"/>
        <end position="1578"/>
    </location>
</feature>
<feature type="compositionally biased region" description="Polar residues" evidence="4">
    <location>
        <begin position="640"/>
        <end position="655"/>
    </location>
</feature>
<feature type="compositionally biased region" description="Polar residues" evidence="4">
    <location>
        <begin position="998"/>
        <end position="1014"/>
    </location>
</feature>
<organism evidence="6 7">
    <name type="scientific">Nematostella vectensis</name>
    <name type="common">Starlet sea anemone</name>
    <dbReference type="NCBI Taxonomy" id="45351"/>
    <lineage>
        <taxon>Eukaryota</taxon>
        <taxon>Metazoa</taxon>
        <taxon>Cnidaria</taxon>
        <taxon>Anthozoa</taxon>
        <taxon>Hexacorallia</taxon>
        <taxon>Actiniaria</taxon>
        <taxon>Edwardsiidae</taxon>
        <taxon>Nematostella</taxon>
    </lineage>
</organism>
<dbReference type="KEGG" id="nve:5506691"/>
<evidence type="ECO:0000313" key="6">
    <source>
        <dbReference type="EMBL" id="EDO35270.1"/>
    </source>
</evidence>
<feature type="compositionally biased region" description="Low complexity" evidence="4">
    <location>
        <begin position="431"/>
        <end position="440"/>
    </location>
</feature>
<dbReference type="GO" id="GO:0005634">
    <property type="term" value="C:nucleus"/>
    <property type="evidence" value="ECO:0000318"/>
    <property type="project" value="GO_Central"/>
</dbReference>
<dbReference type="Gene3D" id="3.40.50.10190">
    <property type="entry name" value="BRCT domain"/>
    <property type="match status" value="2"/>
</dbReference>
<feature type="compositionally biased region" description="Polar residues" evidence="4">
    <location>
        <begin position="1554"/>
        <end position="1564"/>
    </location>
</feature>
<dbReference type="InterPro" id="IPR036420">
    <property type="entry name" value="BRCT_dom_sf"/>
</dbReference>
<dbReference type="PANTHER" id="PTHR15321">
    <property type="entry name" value="TUMOR SUPPRESSOR P53-BINDING PROTEIN 1"/>
    <property type="match status" value="1"/>
</dbReference>
<dbReference type="InterPro" id="IPR014722">
    <property type="entry name" value="Rib_uL2_dom2"/>
</dbReference>
<feature type="compositionally biased region" description="Low complexity" evidence="4">
    <location>
        <begin position="564"/>
        <end position="579"/>
    </location>
</feature>
<feature type="region of interest" description="Disordered" evidence="4">
    <location>
        <begin position="998"/>
        <end position="1068"/>
    </location>
</feature>
<dbReference type="SUPFAM" id="SSF52113">
    <property type="entry name" value="BRCT domain"/>
    <property type="match status" value="2"/>
</dbReference>
<gene>
    <name evidence="6" type="ORF">NEMVEDRAFT_v1g246110</name>
</gene>
<dbReference type="STRING" id="45351.A7SLZ0"/>
<feature type="compositionally biased region" description="Low complexity" evidence="4">
    <location>
        <begin position="291"/>
        <end position="326"/>
    </location>
</feature>
<name>A7SLZ0_NEMVE</name>
<dbReference type="Pfam" id="PF16589">
    <property type="entry name" value="BRCT_2"/>
    <property type="match status" value="1"/>
</dbReference>
<feature type="compositionally biased region" description="Gly residues" evidence="4">
    <location>
        <begin position="110"/>
        <end position="132"/>
    </location>
</feature>
<dbReference type="Gene3D" id="2.30.30.30">
    <property type="match status" value="1"/>
</dbReference>
<dbReference type="CDD" id="cd20383">
    <property type="entry name" value="Tudor_53BP1"/>
    <property type="match status" value="1"/>
</dbReference>
<dbReference type="GO" id="GO:0042393">
    <property type="term" value="F:histone binding"/>
    <property type="evidence" value="ECO:0000318"/>
    <property type="project" value="GO_Central"/>
</dbReference>
<dbReference type="PROSITE" id="PS50172">
    <property type="entry name" value="BRCT"/>
    <property type="match status" value="2"/>
</dbReference>
<proteinExistence type="predicted"/>
<dbReference type="EMBL" id="DS469703">
    <property type="protein sequence ID" value="EDO35270.1"/>
    <property type="molecule type" value="Genomic_DNA"/>
</dbReference>
<dbReference type="GO" id="GO:0000077">
    <property type="term" value="P:DNA damage checkpoint signaling"/>
    <property type="evidence" value="ECO:0000318"/>
    <property type="project" value="GO_Central"/>
</dbReference>
<feature type="compositionally biased region" description="Low complexity" evidence="4">
    <location>
        <begin position="751"/>
        <end position="762"/>
    </location>
</feature>
<evidence type="ECO:0000313" key="7">
    <source>
        <dbReference type="Proteomes" id="UP000001593"/>
    </source>
</evidence>
<evidence type="ECO:0000256" key="4">
    <source>
        <dbReference type="SAM" id="MobiDB-lite"/>
    </source>
</evidence>
<dbReference type="InterPro" id="IPR015125">
    <property type="entry name" value="53-BP1_Tudor"/>
</dbReference>
<feature type="region of interest" description="Disordered" evidence="4">
    <location>
        <begin position="1429"/>
        <end position="1586"/>
    </location>
</feature>
<evidence type="ECO:0000259" key="5">
    <source>
        <dbReference type="PROSITE" id="PS50172"/>
    </source>
</evidence>
<feature type="region of interest" description="Disordered" evidence="4">
    <location>
        <begin position="1219"/>
        <end position="1277"/>
    </location>
</feature>
<dbReference type="InParanoid" id="A7SLZ0"/>
<feature type="compositionally biased region" description="Low complexity" evidence="4">
    <location>
        <begin position="100"/>
        <end position="109"/>
    </location>
</feature>
<dbReference type="Pfam" id="PF09038">
    <property type="entry name" value="53-BP1_Tudor"/>
    <property type="match status" value="1"/>
</dbReference>
<feature type="compositionally biased region" description="Gly residues" evidence="4">
    <location>
        <begin position="80"/>
        <end position="91"/>
    </location>
</feature>
<sequence>MDFSENCDFSPPCLLVPNSQFEELEFGPHEHIKSITTSLPGLLPPSKRAAIISKNNVNDGLLTGSPQYDDVQEGAIRYAGGTGNSGGGGGNATSEKSEDAGGSSSTTGAGDQGGAGQGGGGGGTTAGSGGDGGDNHDDDDDEEEPSAYEDDTSHSENQSSSSNNSIPNLIPPGQPHEGSIPEWKYPFSDTAQQKKMNQSSCSSYQSANITSSSSESAIQSNVSTSYSQASTAVVGNDSVSELHNVSGASEELHAHNDSTASTAAADDVADVSDIHTPESTSGVQQRPLLLKKSSSSSSGVSKSSVNSSMYQASSSSSPTSLSTLSSPETRHYHLPHLQRKQLSDASSSSSSSREGCVLQRTMGTSILESLEESPEEQEVGKQEAEMSSQEDLFLSPHRQDKKDEDSKVMSSQEVSRLHTPQGRSTPVEPHLQLLKQALKQVKPHTDSGESKIVQSQGTPTSKYIRTSTPSYDGKEPLQSQGTPIAEKFSCLQFSGTVGETSESSDAVQPSPEAFSSHIIPSSPTDGQNGINDRSNANVSTTSSDEVELLSPPHYQATSLVKETSSSSSNAVNNPSPNAVQVIPDSPERKENSNEDNSDELVRLPRWQVELMRKAQAEEDKSKMTKQSSSLTSTSAPSASMGNITEENPVQQQSVDSMDYDESEPSLPAYKRPKLDHMPNKPAVETFEQQSVSPSSFVIDADDKLFKFPDKPVKKDPPLIAQQEHGGPTQPDLSEDLFQPGTSSTQESITASQVVVSKSFQQSEPSPGDEEQEMDQSQLSFSLHLTQSQAESQMPNETSPAMDIDDQQDDPSCLSALTEPITSQSILEPLVPTAHTPKHHEDTRQGIPAGSIERDEQIDKVIPPDSNPTSKIHLQGSEPSNVIPSCSNTDPKNGSNADPEMDKKSTVHINVTHSEEHNDNRRDNGEDEQQAILPTSEVSSESTSTVFHFSLPPDTEPLQPALCTTPPPLRLWQKPIELIEPEPTTQSAVESVACVTAEQTAQAPSTPQIQLSIMRQETPESDSEATQTYLHIENPVSTRPPTDNVNEPDIQPNTRAQPTSRQQETAAPLSPFAAAQSVFARKANKGTKRKKELSPVASDNPFAFTSQDDVPQEPIAKRQRDEQETTDKRRRNEPEPTDKRRRDEPPTDIHERRRYRKVTKTKTIRTVTTTVKHVVTVRTYLGESDEVASEVTFEDNEVPAVEKEVKENEEVEHFEETITAAGGSTIKPVRNKKETAKIHDTRRSPRRSTRGTALPGQDGEDRPSGEGRQSGGPGIQAVWEAGTSGVDTVPPLTRQATIPVIDEPPASHTPPHPLSAGVRVLARWSDNFFYPGEVTSGPSKAGLFNVTFDDGDKRRLRAERLIAKDVLSVGQNVLAQGEDDFFEEAVIVGHYKSGDERGYEVEDKKGCTKRYPRSKVILSEEQVAVLLTSSSSLRTTSSSSVSTSVQPPRDTSTGRSLGGSADASCRTPRDRSRENGKNHQRTKSSGKDSTCSTRGSRDTSRDTSCKDTTGSAGTRPTRQSPRKSAAKNNETPKSSRKGSRMYRERTLSRRKRDIGNSSNETSTDESPQRVKPHGARRGLGKALGQGGARNPRLFSGYSFLITSVRKEDLNDSTDSESERLELDRKELEHLITSCGGVVFNTFSKSQTAEKCFLISNTCQRTQKYFQSLAYGIPCLSHMFIHDCHTLNKIQPFRKYLLPAGRSLETGELVECGTQPRPKVLRGLRVYLHGDRVFRQTWSSVALAAGSEVVTKLPNRPSRAVEQSDDLDFNCDVIVTDTSPLSVSTRHVVSVLGIPLVTLEWLLQCLINGWVVSFDNPKYFVT</sequence>
<feature type="compositionally biased region" description="Basic and acidic residues" evidence="4">
    <location>
        <begin position="610"/>
        <end position="622"/>
    </location>
</feature>
<feature type="compositionally biased region" description="Polar residues" evidence="4">
    <location>
        <begin position="496"/>
        <end position="507"/>
    </location>
</feature>
<feature type="compositionally biased region" description="Basic and acidic residues" evidence="4">
    <location>
        <begin position="1494"/>
        <end position="1504"/>
    </location>
</feature>
<feature type="compositionally biased region" description="Basic and acidic residues" evidence="4">
    <location>
        <begin position="1114"/>
        <end position="1150"/>
    </location>
</feature>
<feature type="compositionally biased region" description="Polar residues" evidence="4">
    <location>
        <begin position="774"/>
        <end position="798"/>
    </location>
</feature>
<dbReference type="OrthoDB" id="129353at2759"/>
<feature type="compositionally biased region" description="Polar residues" evidence="4">
    <location>
        <begin position="866"/>
        <end position="895"/>
    </location>
</feature>
<feature type="region of interest" description="Disordered" evidence="4">
    <location>
        <begin position="496"/>
        <end position="965"/>
    </location>
</feature>
<dbReference type="SUPFAM" id="SSF63748">
    <property type="entry name" value="Tudor/PWWP/MBT"/>
    <property type="match status" value="1"/>
</dbReference>
<dbReference type="PANTHER" id="PTHR15321:SF3">
    <property type="entry name" value="TP53-BINDING PROTEIN 1"/>
    <property type="match status" value="1"/>
</dbReference>
<keyword evidence="2" id="KW-0227">DNA damage</keyword>
<feature type="compositionally biased region" description="Polar residues" evidence="4">
    <location>
        <begin position="452"/>
        <end position="470"/>
    </location>
</feature>
<dbReference type="Gene3D" id="2.30.30.140">
    <property type="match status" value="1"/>
</dbReference>
<feature type="compositionally biased region" description="Low complexity" evidence="4">
    <location>
        <begin position="1429"/>
        <end position="1444"/>
    </location>
</feature>
<feature type="compositionally biased region" description="Polar residues" evidence="4">
    <location>
        <begin position="224"/>
        <end position="247"/>
    </location>
</feature>
<evidence type="ECO:0000256" key="3">
    <source>
        <dbReference type="ARBA" id="ARBA00023242"/>
    </source>
</evidence>
<comment type="subcellular location">
    <subcellularLocation>
        <location evidence="1">Nucleus</location>
    </subcellularLocation>
</comment>
<dbReference type="eggNOG" id="KOG3548">
    <property type="taxonomic scope" value="Eukaryota"/>
</dbReference>
<dbReference type="GO" id="GO:0045944">
    <property type="term" value="P:positive regulation of transcription by RNA polymerase II"/>
    <property type="evidence" value="ECO:0000318"/>
    <property type="project" value="GO_Central"/>
</dbReference>
<dbReference type="InterPro" id="IPR047249">
    <property type="entry name" value="BRCT_p53bp1-like_rpt1"/>
</dbReference>
<protein>
    <recommendedName>
        <fullName evidence="5">BRCT domain-containing protein</fullName>
    </recommendedName>
</protein>
<accession>A7SLZ0</accession>